<feature type="coiled-coil region" evidence="3">
    <location>
        <begin position="370"/>
        <end position="407"/>
    </location>
</feature>
<accession>A0ABN7QBC5</accession>
<keyword evidence="7" id="KW-0418">Kinase</keyword>
<evidence type="ECO:0000256" key="4">
    <source>
        <dbReference type="SAM" id="Phobius"/>
    </source>
</evidence>
<keyword evidence="2" id="KW-0067">ATP-binding</keyword>
<dbReference type="EMBL" id="CAJPVI010000063">
    <property type="protein sequence ID" value="CAG2159692.1"/>
    <property type="molecule type" value="Genomic_DNA"/>
</dbReference>
<feature type="domain" description="Tyrosine-protein kinase G-rich" evidence="6">
    <location>
        <begin position="391"/>
        <end position="469"/>
    </location>
</feature>
<dbReference type="Gene3D" id="3.40.50.300">
    <property type="entry name" value="P-loop containing nucleotide triphosphate hydrolases"/>
    <property type="match status" value="1"/>
</dbReference>
<dbReference type="CDD" id="cd05387">
    <property type="entry name" value="BY-kinase"/>
    <property type="match status" value="1"/>
</dbReference>
<keyword evidence="8" id="KW-1185">Reference proteome</keyword>
<dbReference type="InterPro" id="IPR002586">
    <property type="entry name" value="CobQ/CobB/MinD/ParA_Nub-bd_dom"/>
</dbReference>
<protein>
    <submittedName>
        <fullName evidence="7">Tyrosine-protein kinase in cps region</fullName>
        <ecNumber evidence="7">2.7.10.-</ecNumber>
    </submittedName>
</protein>
<dbReference type="Proteomes" id="UP000672657">
    <property type="component" value="Unassembled WGS sequence"/>
</dbReference>
<dbReference type="InterPro" id="IPR027417">
    <property type="entry name" value="P-loop_NTPase"/>
</dbReference>
<keyword evidence="4" id="KW-0812">Transmembrane</keyword>
<dbReference type="InterPro" id="IPR032807">
    <property type="entry name" value="GNVR"/>
</dbReference>
<dbReference type="InterPro" id="IPR005702">
    <property type="entry name" value="Wzc-like_C"/>
</dbReference>
<gene>
    <name evidence="7" type="ORF">LMG26411_06904</name>
</gene>
<keyword evidence="4" id="KW-1133">Transmembrane helix</keyword>
<name>A0ABN7QBC5_9BURK</name>
<evidence type="ECO:0000313" key="8">
    <source>
        <dbReference type="Proteomes" id="UP000672657"/>
    </source>
</evidence>
<evidence type="ECO:0000256" key="3">
    <source>
        <dbReference type="SAM" id="Coils"/>
    </source>
</evidence>
<dbReference type="PANTHER" id="PTHR32309">
    <property type="entry name" value="TYROSINE-PROTEIN KINASE"/>
    <property type="match status" value="1"/>
</dbReference>
<feature type="domain" description="CobQ/CobB/MinD/ParA nucleotide binding" evidence="5">
    <location>
        <begin position="575"/>
        <end position="760"/>
    </location>
</feature>
<feature type="transmembrane region" description="Helical" evidence="4">
    <location>
        <begin position="21"/>
        <end position="42"/>
    </location>
</feature>
<organism evidence="7 8">
    <name type="scientific">Cupriavidus numazuensis</name>
    <dbReference type="NCBI Taxonomy" id="221992"/>
    <lineage>
        <taxon>Bacteria</taxon>
        <taxon>Pseudomonadati</taxon>
        <taxon>Pseudomonadota</taxon>
        <taxon>Betaproteobacteria</taxon>
        <taxon>Burkholderiales</taxon>
        <taxon>Burkholderiaceae</taxon>
        <taxon>Cupriavidus</taxon>
    </lineage>
</organism>
<evidence type="ECO:0000313" key="7">
    <source>
        <dbReference type="EMBL" id="CAG2159692.1"/>
    </source>
</evidence>
<keyword evidence="1" id="KW-0547">Nucleotide-binding</keyword>
<dbReference type="EC" id="2.7.10.-" evidence="7"/>
<dbReference type="Pfam" id="PF23607">
    <property type="entry name" value="WZC_N"/>
    <property type="match status" value="1"/>
</dbReference>
<evidence type="ECO:0000256" key="1">
    <source>
        <dbReference type="ARBA" id="ARBA00022741"/>
    </source>
</evidence>
<sequence>MDAAARIAAAFRPITWRGQDGGALAMCAALAAAGALTGALYAGSLPPSYEADARVRLLGPDAVPWHDRAGGTAALEPNLLTSRALLAPVVQAQRLDIEAGPLSVPWLAGAWSRVVRPGADGLVPAPWLAPARYGWGGERIAVDSFNVPEIMLNQPFIVEIENAGHFRLLGPDGAGLLSGRIGETVHADKPTAGSVSIHIAQVVARPGTRFTLVRRDAASAAEGLASALTVVSARRDVAAGTVGTADTEGDELRIAWRDADPRRASAVVNAVADVFITALVRQRNEQASRTLAFVESELPRVRTELEQAERALARHRARAGSLAPSQEAQSYLSGSIEYQRQITALRMERARLLRRYTPENQEVRAIDDQIEQLRQDRRGLDGRLQSLSEAERDQVSLARDVRVAEETYMTLRRQAQWLGLAESDVVSNVQLLDRAVPPMVPAGPPRGAITAAGAALGLLLGMGLVAARRRLATGVSSAATVEAALELPVVCEVVFSPEQRALEQRAGAARRLPVLPGLVERRPEADRLADGTAARTADSQFLLARQHPDALAVECLRALRTALRLGLLAEGRRTVAVTSPGVGAGKTFGAVNLAVLAADAGMRVLLVDADLRRGAVARHFGVADTPGLSDVLAGRASVADAVCASGTPGLWLLVAGTPPPNPSELLTGPRLREMMAAGAERFDLVLVDTPAVLAVSDAMLVCNVTSATLLFLRAGQTSGTAATEALRQLGRAGAHVVGGVLNGVSERAAGRLHCEEARRLVRASGAVQAAGS</sequence>
<dbReference type="Pfam" id="PF01656">
    <property type="entry name" value="CbiA"/>
    <property type="match status" value="1"/>
</dbReference>
<keyword evidence="3" id="KW-0175">Coiled coil</keyword>
<evidence type="ECO:0000256" key="2">
    <source>
        <dbReference type="ARBA" id="ARBA00022840"/>
    </source>
</evidence>
<dbReference type="NCBIfam" id="TIGR01007">
    <property type="entry name" value="eps_fam"/>
    <property type="match status" value="1"/>
</dbReference>
<dbReference type="RefSeq" id="WP_211957683.1">
    <property type="nucleotide sequence ID" value="NZ_CAJPVI010000063.1"/>
</dbReference>
<comment type="caution">
    <text evidence="7">The sequence shown here is derived from an EMBL/GenBank/DDBJ whole genome shotgun (WGS) entry which is preliminary data.</text>
</comment>
<reference evidence="7 8" key="1">
    <citation type="submission" date="2021-03" db="EMBL/GenBank/DDBJ databases">
        <authorList>
            <person name="Peeters C."/>
        </authorList>
    </citation>
    <scope>NUCLEOTIDE SEQUENCE [LARGE SCALE GENOMIC DNA]</scope>
    <source>
        <strain evidence="7 8">LMG 26411</strain>
    </source>
</reference>
<evidence type="ECO:0000259" key="6">
    <source>
        <dbReference type="Pfam" id="PF13807"/>
    </source>
</evidence>
<dbReference type="InterPro" id="IPR050445">
    <property type="entry name" value="Bact_polysacc_biosynth/exp"/>
</dbReference>
<proteinExistence type="predicted"/>
<evidence type="ECO:0000259" key="5">
    <source>
        <dbReference type="Pfam" id="PF01656"/>
    </source>
</evidence>
<dbReference type="GO" id="GO:0016301">
    <property type="term" value="F:kinase activity"/>
    <property type="evidence" value="ECO:0007669"/>
    <property type="project" value="UniProtKB-KW"/>
</dbReference>
<feature type="coiled-coil region" evidence="3">
    <location>
        <begin position="291"/>
        <end position="318"/>
    </location>
</feature>
<dbReference type="PANTHER" id="PTHR32309:SF13">
    <property type="entry name" value="FERRIC ENTEROBACTIN TRANSPORT PROTEIN FEPE"/>
    <property type="match status" value="1"/>
</dbReference>
<keyword evidence="4" id="KW-0472">Membrane</keyword>
<dbReference type="Pfam" id="PF13807">
    <property type="entry name" value="GNVR"/>
    <property type="match status" value="1"/>
</dbReference>
<dbReference type="SUPFAM" id="SSF52540">
    <property type="entry name" value="P-loop containing nucleoside triphosphate hydrolases"/>
    <property type="match status" value="1"/>
</dbReference>
<keyword evidence="7" id="KW-0808">Transferase</keyword>